<dbReference type="Pfam" id="PF00596">
    <property type="entry name" value="Aldolase_II"/>
    <property type="match status" value="1"/>
</dbReference>
<dbReference type="PANTHER" id="PTHR22789">
    <property type="entry name" value="FUCULOSE PHOSPHATE ALDOLASE"/>
    <property type="match status" value="1"/>
</dbReference>
<evidence type="ECO:0000313" key="4">
    <source>
        <dbReference type="EMBL" id="VZO39374.1"/>
    </source>
</evidence>
<dbReference type="SUPFAM" id="SSF53639">
    <property type="entry name" value="AraD/HMP-PK domain-like"/>
    <property type="match status" value="1"/>
</dbReference>
<dbReference type="SMART" id="SM01007">
    <property type="entry name" value="Aldolase_II"/>
    <property type="match status" value="1"/>
</dbReference>
<dbReference type="Gene3D" id="3.40.225.10">
    <property type="entry name" value="Class II aldolase/adducin N-terminal domain"/>
    <property type="match status" value="1"/>
</dbReference>
<comment type="caution">
    <text evidence="4">The sequence shown here is derived from an EMBL/GenBank/DDBJ whole genome shotgun (WGS) entry which is preliminary data.</text>
</comment>
<dbReference type="GO" id="GO:0033806">
    <property type="term" value="F:fluorothreonine transaldolase activity"/>
    <property type="evidence" value="ECO:0007669"/>
    <property type="project" value="UniProtKB-EC"/>
</dbReference>
<dbReference type="InterPro" id="IPR001303">
    <property type="entry name" value="Aldolase_II/adducin_N"/>
</dbReference>
<evidence type="ECO:0000259" key="3">
    <source>
        <dbReference type="SMART" id="SM01007"/>
    </source>
</evidence>
<evidence type="ECO:0000313" key="5">
    <source>
        <dbReference type="Proteomes" id="UP000419743"/>
    </source>
</evidence>
<dbReference type="GO" id="GO:0016832">
    <property type="term" value="F:aldehyde-lyase activity"/>
    <property type="evidence" value="ECO:0007669"/>
    <property type="project" value="TreeGrafter"/>
</dbReference>
<keyword evidence="1" id="KW-0479">Metal-binding</keyword>
<dbReference type="EC" id="2.2.1.8" evidence="4"/>
<feature type="domain" description="Class II aldolase/adducin N-terminal" evidence="3">
    <location>
        <begin position="14"/>
        <end position="218"/>
    </location>
</feature>
<protein>
    <submittedName>
        <fullName evidence="4">Fluorothreonine transaldolase</fullName>
        <ecNumber evidence="4">2.2.1.8</ecNumber>
    </submittedName>
</protein>
<name>A0A7M4DPI0_9MICO</name>
<dbReference type="GO" id="GO:0019323">
    <property type="term" value="P:pentose catabolic process"/>
    <property type="evidence" value="ECO:0007669"/>
    <property type="project" value="TreeGrafter"/>
</dbReference>
<evidence type="ECO:0000256" key="2">
    <source>
        <dbReference type="ARBA" id="ARBA00023239"/>
    </source>
</evidence>
<gene>
    <name evidence="4" type="ORF">HALOF300_04062</name>
</gene>
<evidence type="ECO:0000256" key="1">
    <source>
        <dbReference type="ARBA" id="ARBA00022723"/>
    </source>
</evidence>
<keyword evidence="2" id="KW-0456">Lyase</keyword>
<proteinExistence type="predicted"/>
<keyword evidence="5" id="KW-1185">Reference proteome</keyword>
<accession>A0A7M4DPI0</accession>
<dbReference type="AlphaFoldDB" id="A0A7M4DPI0"/>
<dbReference type="PANTHER" id="PTHR22789:SF0">
    <property type="entry name" value="3-OXO-TETRONATE 4-PHOSPHATE DECARBOXYLASE-RELATED"/>
    <property type="match status" value="1"/>
</dbReference>
<dbReference type="Proteomes" id="UP000419743">
    <property type="component" value="Unassembled WGS sequence"/>
</dbReference>
<dbReference type="InterPro" id="IPR036409">
    <property type="entry name" value="Aldolase_II/adducin_N_sf"/>
</dbReference>
<sequence>MVNRPTVADAEELRLAAETARAAAAPGNELVVAAEGNISVLTPGDRLHVTASGTRLGRLQPSDFVEMSRSRLLAGIEECTSDAAWKDVLTGGTDAGTARPSVEAGLHAVLGEQLGAGVILHTHPTPVLALMAAGRGEELARERMIPDHVVMCGTRSVLLDYVDPGLELAKQALRLVREGEARSNVWLLAGHGMVAHALTAEAALDVTLMVVKMARLLLAAGPDAAALPSSEVRRIASREDERYRRALLRVDAG</sequence>
<keyword evidence="4" id="KW-0808">Transferase</keyword>
<dbReference type="GO" id="GO:0005829">
    <property type="term" value="C:cytosol"/>
    <property type="evidence" value="ECO:0007669"/>
    <property type="project" value="TreeGrafter"/>
</dbReference>
<dbReference type="GO" id="GO:0046872">
    <property type="term" value="F:metal ion binding"/>
    <property type="evidence" value="ECO:0007669"/>
    <property type="project" value="UniProtKB-KW"/>
</dbReference>
<dbReference type="EMBL" id="CACRYJ010000059">
    <property type="protein sequence ID" value="VZO39374.1"/>
    <property type="molecule type" value="Genomic_DNA"/>
</dbReference>
<reference evidence="4 5" key="1">
    <citation type="submission" date="2019-11" db="EMBL/GenBank/DDBJ databases">
        <authorList>
            <person name="Criscuolo A."/>
        </authorList>
    </citation>
    <scope>NUCLEOTIDE SEQUENCE [LARGE SCALE GENOMIC DNA]</scope>
    <source>
        <strain evidence="4">CIP111667</strain>
    </source>
</reference>
<organism evidence="4 5">
    <name type="scientific">Occultella aeris</name>
    <dbReference type="NCBI Taxonomy" id="2761496"/>
    <lineage>
        <taxon>Bacteria</taxon>
        <taxon>Bacillati</taxon>
        <taxon>Actinomycetota</taxon>
        <taxon>Actinomycetes</taxon>
        <taxon>Micrococcales</taxon>
        <taxon>Ruaniaceae</taxon>
        <taxon>Occultella</taxon>
    </lineage>
</organism>
<dbReference type="InterPro" id="IPR050197">
    <property type="entry name" value="Aldolase_class_II_sugar_metab"/>
</dbReference>